<evidence type="ECO:0000256" key="7">
    <source>
        <dbReference type="ARBA" id="ARBA00023242"/>
    </source>
</evidence>
<dbReference type="EMBL" id="OU503052">
    <property type="protein sequence ID" value="CAI9779595.1"/>
    <property type="molecule type" value="Genomic_DNA"/>
</dbReference>
<gene>
    <name evidence="9" type="ORF">FPE_LOCUS27025</name>
</gene>
<dbReference type="PANTHER" id="PTHR46179">
    <property type="entry name" value="ZINC FINGER PROTEIN"/>
    <property type="match status" value="1"/>
</dbReference>
<protein>
    <recommendedName>
        <fullName evidence="8">C2H2-type domain-containing protein</fullName>
    </recommendedName>
</protein>
<dbReference type="GO" id="GO:0005730">
    <property type="term" value="C:nucleolus"/>
    <property type="evidence" value="ECO:0007669"/>
    <property type="project" value="TreeGrafter"/>
</dbReference>
<feature type="domain" description="C2H2-type" evidence="8">
    <location>
        <begin position="113"/>
        <end position="137"/>
    </location>
</feature>
<keyword evidence="3" id="KW-0863">Zinc-finger</keyword>
<dbReference type="PROSITE" id="PS00028">
    <property type="entry name" value="ZINC_FINGER_C2H2_1"/>
    <property type="match status" value="2"/>
</dbReference>
<dbReference type="InterPro" id="IPR013087">
    <property type="entry name" value="Znf_C2H2_type"/>
</dbReference>
<evidence type="ECO:0000259" key="8">
    <source>
        <dbReference type="PROSITE" id="PS00028"/>
    </source>
</evidence>
<dbReference type="AlphaFoldDB" id="A0AAD2A613"/>
<name>A0AAD2A613_9LAMI</name>
<dbReference type="SMART" id="SM00355">
    <property type="entry name" value="ZnF_C2H2"/>
    <property type="match status" value="3"/>
</dbReference>
<evidence type="ECO:0000313" key="10">
    <source>
        <dbReference type="Proteomes" id="UP000834106"/>
    </source>
</evidence>
<evidence type="ECO:0000313" key="9">
    <source>
        <dbReference type="EMBL" id="CAI9779595.1"/>
    </source>
</evidence>
<dbReference type="InterPro" id="IPR051061">
    <property type="entry name" value="Zinc_finger_trans_reg"/>
</dbReference>
<evidence type="ECO:0000256" key="2">
    <source>
        <dbReference type="ARBA" id="ARBA00022723"/>
    </source>
</evidence>
<dbReference type="Proteomes" id="UP000834106">
    <property type="component" value="Chromosome 17"/>
</dbReference>
<feature type="domain" description="C2H2-type" evidence="8">
    <location>
        <begin position="40"/>
        <end position="63"/>
    </location>
</feature>
<keyword evidence="10" id="KW-1185">Reference proteome</keyword>
<evidence type="ECO:0000256" key="5">
    <source>
        <dbReference type="ARBA" id="ARBA00023015"/>
    </source>
</evidence>
<keyword evidence="4" id="KW-0862">Zinc</keyword>
<organism evidence="9 10">
    <name type="scientific">Fraxinus pennsylvanica</name>
    <dbReference type="NCBI Taxonomy" id="56036"/>
    <lineage>
        <taxon>Eukaryota</taxon>
        <taxon>Viridiplantae</taxon>
        <taxon>Streptophyta</taxon>
        <taxon>Embryophyta</taxon>
        <taxon>Tracheophyta</taxon>
        <taxon>Spermatophyta</taxon>
        <taxon>Magnoliopsida</taxon>
        <taxon>eudicotyledons</taxon>
        <taxon>Gunneridae</taxon>
        <taxon>Pentapetalae</taxon>
        <taxon>asterids</taxon>
        <taxon>lamiids</taxon>
        <taxon>Lamiales</taxon>
        <taxon>Oleaceae</taxon>
        <taxon>Oleeae</taxon>
        <taxon>Fraxinus</taxon>
    </lineage>
</organism>
<reference evidence="9" key="1">
    <citation type="submission" date="2023-05" db="EMBL/GenBank/DDBJ databases">
        <authorList>
            <person name="Huff M."/>
        </authorList>
    </citation>
    <scope>NUCLEOTIDE SEQUENCE</scope>
</reference>
<dbReference type="GO" id="GO:0003700">
    <property type="term" value="F:DNA-binding transcription factor activity"/>
    <property type="evidence" value="ECO:0007669"/>
    <property type="project" value="TreeGrafter"/>
</dbReference>
<evidence type="ECO:0000256" key="6">
    <source>
        <dbReference type="ARBA" id="ARBA00023163"/>
    </source>
</evidence>
<dbReference type="GO" id="GO:0006357">
    <property type="term" value="P:regulation of transcription by RNA polymerase II"/>
    <property type="evidence" value="ECO:0007669"/>
    <property type="project" value="TreeGrafter"/>
</dbReference>
<keyword evidence="6" id="KW-0804">Transcription</keyword>
<dbReference type="GO" id="GO:0080084">
    <property type="term" value="F:5S rDNA binding"/>
    <property type="evidence" value="ECO:0007669"/>
    <property type="project" value="TreeGrafter"/>
</dbReference>
<keyword evidence="7" id="KW-0539">Nucleus</keyword>
<evidence type="ECO:0000256" key="3">
    <source>
        <dbReference type="ARBA" id="ARBA00022771"/>
    </source>
</evidence>
<evidence type="ECO:0000256" key="1">
    <source>
        <dbReference type="ARBA" id="ARBA00004123"/>
    </source>
</evidence>
<sequence length="201" mass="23077">MSSVPRNIPVRKLDVEKCYPSKLGKHEDSHVKLDAVEALCSEPGCMKYFTNKQCLMEHLLSCHQYIACELCGAKQLKKNIKRHLRTHEVGISSERIRCSFDGCVHKFSNPFTCTVPGCGMKFAFKHVRDNHDKSGCHVYTQGNFEEANEQFQLRSRGGRKRKYPVIETLMRKRVIPPSESDPVMREGPQYLSWLLDAESED</sequence>
<proteinExistence type="predicted"/>
<dbReference type="GO" id="GO:0008270">
    <property type="term" value="F:zinc ion binding"/>
    <property type="evidence" value="ECO:0007669"/>
    <property type="project" value="UniProtKB-KW"/>
</dbReference>
<dbReference type="PANTHER" id="PTHR46179:SF13">
    <property type="entry name" value="C2H2-TYPE DOMAIN-CONTAINING PROTEIN"/>
    <property type="match status" value="1"/>
</dbReference>
<comment type="subcellular location">
    <subcellularLocation>
        <location evidence="1">Nucleus</location>
    </subcellularLocation>
</comment>
<keyword evidence="2" id="KW-0479">Metal-binding</keyword>
<evidence type="ECO:0000256" key="4">
    <source>
        <dbReference type="ARBA" id="ARBA00022833"/>
    </source>
</evidence>
<keyword evidence="5" id="KW-0805">Transcription regulation</keyword>
<accession>A0AAD2A613</accession>